<dbReference type="AlphaFoldDB" id="A0A140DVE5"/>
<keyword evidence="2" id="KW-1185">Reference proteome</keyword>
<reference evidence="1 2" key="1">
    <citation type="journal article" date="2016" name="Gut Pathog.">
        <title>Whole genome sequencing of "Faecalibaculum rodentium" ALO17, isolated from C57BL/6J laboratory mouse feces.</title>
        <authorList>
            <person name="Lim S."/>
            <person name="Chang D.H."/>
            <person name="Ahn S."/>
            <person name="Kim B.C."/>
        </authorList>
    </citation>
    <scope>NUCLEOTIDE SEQUENCE [LARGE SCALE GENOMIC DNA]</scope>
    <source>
        <strain evidence="1 2">Alo17</strain>
    </source>
</reference>
<organism evidence="1 2">
    <name type="scientific">Faecalibaculum rodentium</name>
    <dbReference type="NCBI Taxonomy" id="1702221"/>
    <lineage>
        <taxon>Bacteria</taxon>
        <taxon>Bacillati</taxon>
        <taxon>Bacillota</taxon>
        <taxon>Erysipelotrichia</taxon>
        <taxon>Erysipelotrichales</taxon>
        <taxon>Erysipelotrichaceae</taxon>
        <taxon>Faecalibaculum</taxon>
    </lineage>
</organism>
<name>A0A140DVE5_9FIRM</name>
<sequence length="56" mass="6150">MSAGYASALTIYPAYLRDIDADLYIRNILVTYGDEDYPYTPAPEDDETVVLTEGAG</sequence>
<gene>
    <name evidence="1" type="ORF">AALO17_14880</name>
</gene>
<dbReference type="EMBL" id="CP011391">
    <property type="protein sequence ID" value="AMK54622.1"/>
    <property type="molecule type" value="Genomic_DNA"/>
</dbReference>
<accession>A0A140DVE5</accession>
<evidence type="ECO:0000313" key="1">
    <source>
        <dbReference type="EMBL" id="AMK54622.1"/>
    </source>
</evidence>
<dbReference type="KEGG" id="fro:AALO17_14880"/>
<proteinExistence type="predicted"/>
<dbReference type="STRING" id="1702221.AALO17_14880"/>
<dbReference type="Proteomes" id="UP000069771">
    <property type="component" value="Chromosome"/>
</dbReference>
<evidence type="ECO:0000313" key="2">
    <source>
        <dbReference type="Proteomes" id="UP000069771"/>
    </source>
</evidence>
<protein>
    <submittedName>
        <fullName evidence="1">Uncharacterized protein</fullName>
    </submittedName>
</protein>